<feature type="non-terminal residue" evidence="2">
    <location>
        <position position="1"/>
    </location>
</feature>
<proteinExistence type="predicted"/>
<evidence type="ECO:0000313" key="3">
    <source>
        <dbReference type="Proteomes" id="UP000251540"/>
    </source>
</evidence>
<evidence type="ECO:0000256" key="1">
    <source>
        <dbReference type="SAM" id="MobiDB-lite"/>
    </source>
</evidence>
<reference evidence="2 3" key="1">
    <citation type="submission" date="2018-04" db="EMBL/GenBank/DDBJ databases">
        <title>Whole genome sequencing of Salmonella enterica.</title>
        <authorList>
            <person name="Bell R."/>
        </authorList>
    </citation>
    <scope>NUCLEOTIDE SEQUENCE [LARGE SCALE GENOMIC DNA]</scope>
    <source>
        <strain evidence="2 3">CFSAN058609</strain>
    </source>
</reference>
<comment type="caution">
    <text evidence="2">The sequence shown here is derived from an EMBL/GenBank/DDBJ whole genome shotgun (WGS) entry which is preliminary data.</text>
</comment>
<evidence type="ECO:0000313" key="2">
    <source>
        <dbReference type="EMBL" id="PUF26972.1"/>
    </source>
</evidence>
<dbReference type="EMBL" id="QARP01000050">
    <property type="protein sequence ID" value="PUF26972.1"/>
    <property type="molecule type" value="Genomic_DNA"/>
</dbReference>
<sequence length="72" mass="8108">NPSLGEFPGGKGQRSNVARRKERGGDKKFLHPFAKSFWRSSFPPLDDDATVLRPALRPGTDARWLTRGMRRG</sequence>
<gene>
    <name evidence="2" type="ORF">DAX92_26640</name>
</gene>
<feature type="region of interest" description="Disordered" evidence="1">
    <location>
        <begin position="1"/>
        <end position="27"/>
    </location>
</feature>
<protein>
    <submittedName>
        <fullName evidence="2">Uncharacterized protein</fullName>
    </submittedName>
</protein>
<accession>A0A7Z1PY95</accession>
<organism evidence="2 3">
    <name type="scientific">Salmonella enterica I</name>
    <dbReference type="NCBI Taxonomy" id="59201"/>
    <lineage>
        <taxon>Bacteria</taxon>
        <taxon>Pseudomonadati</taxon>
        <taxon>Pseudomonadota</taxon>
        <taxon>Gammaproteobacteria</taxon>
        <taxon>Enterobacterales</taxon>
        <taxon>Enterobacteriaceae</taxon>
        <taxon>Salmonella</taxon>
    </lineage>
</organism>
<dbReference type="Proteomes" id="UP000251540">
    <property type="component" value="Unassembled WGS sequence"/>
</dbReference>
<name>A0A7Z1PY95_SALET</name>
<dbReference type="AlphaFoldDB" id="A0A7Z1PY95"/>